<reference evidence="1 2" key="1">
    <citation type="submission" date="2024-08" db="EMBL/GenBank/DDBJ databases">
        <authorList>
            <person name="Ishaq N."/>
        </authorList>
    </citation>
    <scope>NUCLEOTIDE SEQUENCE [LARGE SCALE GENOMIC DNA]</scope>
    <source>
        <strain evidence="1 2">DSM 18651</strain>
    </source>
</reference>
<evidence type="ECO:0000313" key="1">
    <source>
        <dbReference type="EMBL" id="MFA0809418.1"/>
    </source>
</evidence>
<gene>
    <name evidence="1" type="ORF">ACCI49_00680</name>
</gene>
<organism evidence="1 2">
    <name type="scientific">Microbulbifer epialgicus</name>
    <dbReference type="NCBI Taxonomy" id="393907"/>
    <lineage>
        <taxon>Bacteria</taxon>
        <taxon>Pseudomonadati</taxon>
        <taxon>Pseudomonadota</taxon>
        <taxon>Gammaproteobacteria</taxon>
        <taxon>Cellvibrionales</taxon>
        <taxon>Microbulbiferaceae</taxon>
        <taxon>Microbulbifer</taxon>
    </lineage>
</organism>
<evidence type="ECO:0000313" key="2">
    <source>
        <dbReference type="Proteomes" id="UP001569428"/>
    </source>
</evidence>
<protein>
    <submittedName>
        <fullName evidence="1">Uncharacterized protein</fullName>
    </submittedName>
</protein>
<dbReference type="RefSeq" id="WP_371837039.1">
    <property type="nucleotide sequence ID" value="NZ_JBGMEK010000001.1"/>
</dbReference>
<comment type="caution">
    <text evidence="1">The sequence shown here is derived from an EMBL/GenBank/DDBJ whole genome shotgun (WGS) entry which is preliminary data.</text>
</comment>
<dbReference type="EMBL" id="JBGMEK010000001">
    <property type="protein sequence ID" value="MFA0809418.1"/>
    <property type="molecule type" value="Genomic_DNA"/>
</dbReference>
<keyword evidence="2" id="KW-1185">Reference proteome</keyword>
<dbReference type="Proteomes" id="UP001569428">
    <property type="component" value="Unassembled WGS sequence"/>
</dbReference>
<accession>A0ABV4NV87</accession>
<name>A0ABV4NV87_9GAMM</name>
<sequence length="450" mass="52038">MPKGYSCKQRFGVIAFDDVKSPASGWACISKDTPFYFLSVKELPSDVLWLANTDHSNCNDIVTQKVVKVTNIKSSNYLFTPISNLLKELGLHNSTNSTQVAHLAVIFESVMNYHSIQTGHFEYRKDFLNDEIRYKYLPNLYVTADEQVFIEALESIIRRHKGKRSRLFNQRYCTPLLFHRSQYSRYLLEQQIPIGTWKKIPSVIIELGKHKLFEWISNYNKPLLLSVYVNFKDDLAERLFKISNFNSKNIWVTVKEYFWLYKYAEVDISQILSCDGYAPVPVSIPDFGNSNYLESSYSFGIYCESLWTSMAYLQDFSTSSNFFSLTISMWILGTDNAICLEKAYELEKNNPDVISDFGYGRLLVKNQTKSGYQIPDIAFKSGLISPMSESDDIEKRHIPKSPSFSQFMQIVMERGVLDFIHQIDTRALDNVIDFYDQKIDQSNNSIKISI</sequence>
<proteinExistence type="predicted"/>